<dbReference type="AlphaFoldDB" id="A0A940SI77"/>
<dbReference type="SUPFAM" id="SSF109854">
    <property type="entry name" value="DinB/YfiT-like putative metalloenzymes"/>
    <property type="match status" value="1"/>
</dbReference>
<keyword evidence="3" id="KW-1185">Reference proteome</keyword>
<comment type="caution">
    <text evidence="2">The sequence shown here is derived from an EMBL/GenBank/DDBJ whole genome shotgun (WGS) entry which is preliminary data.</text>
</comment>
<dbReference type="InterPro" id="IPR024775">
    <property type="entry name" value="DinB-like"/>
</dbReference>
<gene>
    <name evidence="2" type="ORF">J5Y03_17680</name>
</gene>
<protein>
    <submittedName>
        <fullName evidence="2">DinB family protein</fullName>
    </submittedName>
</protein>
<dbReference type="RefSeq" id="WP_209407332.1">
    <property type="nucleotide sequence ID" value="NZ_JAGIYQ010000017.1"/>
</dbReference>
<feature type="domain" description="DinB-like" evidence="1">
    <location>
        <begin position="14"/>
        <end position="146"/>
    </location>
</feature>
<sequence length="152" mass="17820">MTKQELLNHHTNVMNFVMSLNQLTKNEWQSPIEEGKWSIAEIVYHFIPWDLFIIEKRLPFFRSNQSLPQAPIVEELNKTSSEKAKITSKEGTIKYFIETRTLLKNQIESLTENECGIEIVIGTKKITIIDYLFGMAEHDQHHIKQIKNYLNS</sequence>
<organism evidence="2 3">
    <name type="scientific">Gottfriedia endophytica</name>
    <dbReference type="NCBI Taxonomy" id="2820819"/>
    <lineage>
        <taxon>Bacteria</taxon>
        <taxon>Bacillati</taxon>
        <taxon>Bacillota</taxon>
        <taxon>Bacilli</taxon>
        <taxon>Bacillales</taxon>
        <taxon>Bacillaceae</taxon>
        <taxon>Gottfriedia</taxon>
    </lineage>
</organism>
<name>A0A940SI77_9BACI</name>
<dbReference type="InterPro" id="IPR034660">
    <property type="entry name" value="DinB/YfiT-like"/>
</dbReference>
<evidence type="ECO:0000259" key="1">
    <source>
        <dbReference type="Pfam" id="PF12867"/>
    </source>
</evidence>
<dbReference type="Proteomes" id="UP000682134">
    <property type="component" value="Unassembled WGS sequence"/>
</dbReference>
<dbReference type="Gene3D" id="1.20.120.450">
    <property type="entry name" value="dinb family like domain"/>
    <property type="match status" value="1"/>
</dbReference>
<proteinExistence type="predicted"/>
<evidence type="ECO:0000313" key="2">
    <source>
        <dbReference type="EMBL" id="MBP0726992.1"/>
    </source>
</evidence>
<dbReference type="Pfam" id="PF12867">
    <property type="entry name" value="DinB_2"/>
    <property type="match status" value="1"/>
</dbReference>
<evidence type="ECO:0000313" key="3">
    <source>
        <dbReference type="Proteomes" id="UP000682134"/>
    </source>
</evidence>
<dbReference type="EMBL" id="JAGIYQ010000017">
    <property type="protein sequence ID" value="MBP0726992.1"/>
    <property type="molecule type" value="Genomic_DNA"/>
</dbReference>
<reference evidence="2" key="1">
    <citation type="submission" date="2021-04" db="EMBL/GenBank/DDBJ databases">
        <title>Genome seq and assembly of Bacillus sp.</title>
        <authorList>
            <person name="Chhetri G."/>
        </authorList>
    </citation>
    <scope>NUCLEOTIDE SEQUENCE</scope>
    <source>
        <strain evidence="2">RG28</strain>
    </source>
</reference>
<accession>A0A940SI77</accession>